<sequence length="260" mass="27573">MTRNTHHHDEIDEYISILIQACFPWSGGEITGVLRAPIAALALTLTGAAFLHSMVDLTANPAFLAAAPAALPMLVIAVGDVVLTNGGVFFSPVDAAFLAAAPVIAVGAEISVRVGFGDVRQSRRSPRTQSQTQTQTQTQSQTQSRSETTTTTSPATRSETGSDDGVTLRVFRVADGVAVAGDTYEVKETIKELRGTGRAEWVEWDFTRERWVFTSAGITVEGIADDLSRALPDAVVVSGDGAGAGDARQDFDAMEPSRYA</sequence>
<dbReference type="RefSeq" id="WP_094531822.1">
    <property type="nucleotide sequence ID" value="NZ_NHPJ01000081.1"/>
</dbReference>
<name>A0A256IJQ6_9EURY</name>
<evidence type="ECO:0000313" key="3">
    <source>
        <dbReference type="EMBL" id="OYR56673.1"/>
    </source>
</evidence>
<protein>
    <submittedName>
        <fullName evidence="3">Uncharacterized protein</fullName>
    </submittedName>
</protein>
<keyword evidence="2" id="KW-0812">Transmembrane</keyword>
<reference evidence="3 4" key="1">
    <citation type="journal article" date="2014" name="Front. Microbiol.">
        <title>Population and genomic analysis of the genus Halorubrum.</title>
        <authorList>
            <person name="Fullmer M.S."/>
            <person name="Soucy S.M."/>
            <person name="Swithers K.S."/>
            <person name="Makkay A.M."/>
            <person name="Wheeler R."/>
            <person name="Ventosa A."/>
            <person name="Gogarten J.P."/>
            <person name="Papke R.T."/>
        </authorList>
    </citation>
    <scope>NUCLEOTIDE SEQUENCE [LARGE SCALE GENOMIC DNA]</scope>
    <source>
        <strain evidence="3 4">Cb34</strain>
    </source>
</reference>
<dbReference type="EMBL" id="NHPJ01000081">
    <property type="protein sequence ID" value="OYR56673.1"/>
    <property type="molecule type" value="Genomic_DNA"/>
</dbReference>
<evidence type="ECO:0000256" key="2">
    <source>
        <dbReference type="SAM" id="Phobius"/>
    </source>
</evidence>
<evidence type="ECO:0000313" key="4">
    <source>
        <dbReference type="Proteomes" id="UP000216308"/>
    </source>
</evidence>
<proteinExistence type="predicted"/>
<keyword evidence="2" id="KW-1133">Transmembrane helix</keyword>
<keyword evidence="4" id="KW-1185">Reference proteome</keyword>
<gene>
    <name evidence="3" type="ORF">DJ70_08125</name>
</gene>
<feature type="region of interest" description="Disordered" evidence="1">
    <location>
        <begin position="121"/>
        <end position="164"/>
    </location>
</feature>
<feature type="transmembrane region" description="Helical" evidence="2">
    <location>
        <begin position="33"/>
        <end position="51"/>
    </location>
</feature>
<dbReference type="Proteomes" id="UP000216308">
    <property type="component" value="Unassembled WGS sequence"/>
</dbReference>
<comment type="caution">
    <text evidence="3">The sequence shown here is derived from an EMBL/GenBank/DDBJ whole genome shotgun (WGS) entry which is preliminary data.</text>
</comment>
<feature type="transmembrane region" description="Helical" evidence="2">
    <location>
        <begin position="63"/>
        <end position="83"/>
    </location>
</feature>
<feature type="compositionally biased region" description="Low complexity" evidence="1">
    <location>
        <begin position="127"/>
        <end position="159"/>
    </location>
</feature>
<feature type="transmembrane region" description="Helical" evidence="2">
    <location>
        <begin position="95"/>
        <end position="116"/>
    </location>
</feature>
<organism evidence="3 4">
    <name type="scientific">Halorubrum halodurans</name>
    <dbReference type="NCBI Taxonomy" id="1383851"/>
    <lineage>
        <taxon>Archaea</taxon>
        <taxon>Methanobacteriati</taxon>
        <taxon>Methanobacteriota</taxon>
        <taxon>Stenosarchaea group</taxon>
        <taxon>Halobacteria</taxon>
        <taxon>Halobacteriales</taxon>
        <taxon>Haloferacaceae</taxon>
        <taxon>Halorubrum</taxon>
    </lineage>
</organism>
<accession>A0A256IJQ6</accession>
<evidence type="ECO:0000256" key="1">
    <source>
        <dbReference type="SAM" id="MobiDB-lite"/>
    </source>
</evidence>
<keyword evidence="2" id="KW-0472">Membrane</keyword>
<feature type="region of interest" description="Disordered" evidence="1">
    <location>
        <begin position="241"/>
        <end position="260"/>
    </location>
</feature>
<dbReference type="AlphaFoldDB" id="A0A256IJQ6"/>